<gene>
    <name evidence="7" type="ORF">AMAG_07854</name>
</gene>
<dbReference type="OMA" id="RCASYKD"/>
<dbReference type="PANTHER" id="PTHR11732">
    <property type="entry name" value="ALDO/KETO REDUCTASE"/>
    <property type="match status" value="1"/>
</dbReference>
<dbReference type="OrthoDB" id="416253at2759"/>
<dbReference type="AlphaFoldDB" id="A0A0L0SJS9"/>
<keyword evidence="8" id="KW-1185">Reference proteome</keyword>
<comment type="similarity">
    <text evidence="1">Belongs to the aldo/keto reductase family.</text>
</comment>
<feature type="active site" description="Proton donor" evidence="3">
    <location>
        <position position="44"/>
    </location>
</feature>
<proteinExistence type="inferred from homology"/>
<accession>A0A0L0SJS9</accession>
<feature type="domain" description="NADP-dependent oxidoreductase" evidence="6">
    <location>
        <begin position="12"/>
        <end position="282"/>
    </location>
</feature>
<sequence>MSLGRTLKLNTGLGTWQSKPNAVGQAVKVALDAGYRHLDLAHVYCNEAEIGVALKEWFAANPSVKREDIFITSKLWNTFHRPENVIKGLETSLRDLQLDYLDLYLVHWPVAFAPNAENSLAPKNPDGSYADETDKVTVVATWKAMEALPATGKVKAIGVSNYSISTLENLLKHATIVPAVNQVELHPYLPQPGLVEYCKQKGIVLTAYSPLGSTGSTPALREDAVVKAIADKHGKTVAQVLISWAVQRGTTVIPKSVTPERIVSNFHDFVLDEEDMAKLNELGKVNLRTCDPLEFWKIDVFDESKPRL</sequence>
<dbReference type="SUPFAM" id="SSF51430">
    <property type="entry name" value="NAD(P)-linked oxidoreductase"/>
    <property type="match status" value="1"/>
</dbReference>
<evidence type="ECO:0000256" key="4">
    <source>
        <dbReference type="PIRSR" id="PIRSR000097-2"/>
    </source>
</evidence>
<keyword evidence="2" id="KW-0560">Oxidoreductase</keyword>
<dbReference type="InterPro" id="IPR018170">
    <property type="entry name" value="Aldo/ket_reductase_CS"/>
</dbReference>
<feature type="site" description="Lowers pKa of active site Tyr" evidence="5">
    <location>
        <position position="74"/>
    </location>
</feature>
<reference evidence="8" key="2">
    <citation type="submission" date="2009-11" db="EMBL/GenBank/DDBJ databases">
        <title>The Genome Sequence of Allomyces macrogynus strain ATCC 38327.</title>
        <authorList>
            <consortium name="The Broad Institute Genome Sequencing Platform"/>
            <person name="Russ C."/>
            <person name="Cuomo C."/>
            <person name="Shea T."/>
            <person name="Young S.K."/>
            <person name="Zeng Q."/>
            <person name="Koehrsen M."/>
            <person name="Haas B."/>
            <person name="Borodovsky M."/>
            <person name="Guigo R."/>
            <person name="Alvarado L."/>
            <person name="Berlin A."/>
            <person name="Borenstein D."/>
            <person name="Chen Z."/>
            <person name="Engels R."/>
            <person name="Freedman E."/>
            <person name="Gellesch M."/>
            <person name="Goldberg J."/>
            <person name="Griggs A."/>
            <person name="Gujja S."/>
            <person name="Heiman D."/>
            <person name="Hepburn T."/>
            <person name="Howarth C."/>
            <person name="Jen D."/>
            <person name="Larson L."/>
            <person name="Lewis B."/>
            <person name="Mehta T."/>
            <person name="Park D."/>
            <person name="Pearson M."/>
            <person name="Roberts A."/>
            <person name="Saif S."/>
            <person name="Shenoy N."/>
            <person name="Sisk P."/>
            <person name="Stolte C."/>
            <person name="Sykes S."/>
            <person name="Walk T."/>
            <person name="White J."/>
            <person name="Yandava C."/>
            <person name="Burger G."/>
            <person name="Gray M.W."/>
            <person name="Holland P.W.H."/>
            <person name="King N."/>
            <person name="Lang F.B.F."/>
            <person name="Roger A.J."/>
            <person name="Ruiz-Trillo I."/>
            <person name="Lander E."/>
            <person name="Nusbaum C."/>
        </authorList>
    </citation>
    <scope>NUCLEOTIDE SEQUENCE [LARGE SCALE GENOMIC DNA]</scope>
    <source>
        <strain evidence="8">ATCC 38327</strain>
    </source>
</reference>
<dbReference type="Pfam" id="PF00248">
    <property type="entry name" value="Aldo_ket_red"/>
    <property type="match status" value="1"/>
</dbReference>
<dbReference type="InterPro" id="IPR023210">
    <property type="entry name" value="NADP_OxRdtase_dom"/>
</dbReference>
<evidence type="ECO:0000256" key="2">
    <source>
        <dbReference type="ARBA" id="ARBA00023002"/>
    </source>
</evidence>
<dbReference type="GO" id="GO:0016491">
    <property type="term" value="F:oxidoreductase activity"/>
    <property type="evidence" value="ECO:0007669"/>
    <property type="project" value="UniProtKB-KW"/>
</dbReference>
<evidence type="ECO:0000256" key="3">
    <source>
        <dbReference type="PIRSR" id="PIRSR000097-1"/>
    </source>
</evidence>
<organism evidence="7 8">
    <name type="scientific">Allomyces macrogynus (strain ATCC 38327)</name>
    <name type="common">Allomyces javanicus var. macrogynus</name>
    <dbReference type="NCBI Taxonomy" id="578462"/>
    <lineage>
        <taxon>Eukaryota</taxon>
        <taxon>Fungi</taxon>
        <taxon>Fungi incertae sedis</taxon>
        <taxon>Blastocladiomycota</taxon>
        <taxon>Blastocladiomycetes</taxon>
        <taxon>Blastocladiales</taxon>
        <taxon>Blastocladiaceae</taxon>
        <taxon>Allomyces</taxon>
    </lineage>
</organism>
<dbReference type="PIRSF" id="PIRSF000097">
    <property type="entry name" value="AKR"/>
    <property type="match status" value="1"/>
</dbReference>
<evidence type="ECO:0000256" key="1">
    <source>
        <dbReference type="ARBA" id="ARBA00007905"/>
    </source>
</evidence>
<dbReference type="VEuPathDB" id="FungiDB:AMAG_07854"/>
<name>A0A0L0SJS9_ALLM3</name>
<dbReference type="STRING" id="578462.A0A0L0SJS9"/>
<evidence type="ECO:0000259" key="6">
    <source>
        <dbReference type="Pfam" id="PF00248"/>
    </source>
</evidence>
<dbReference type="Gene3D" id="3.20.20.100">
    <property type="entry name" value="NADP-dependent oxidoreductase domain"/>
    <property type="match status" value="1"/>
</dbReference>
<feature type="binding site" evidence="4">
    <location>
        <position position="107"/>
    </location>
    <ligand>
        <name>substrate</name>
    </ligand>
</feature>
<protein>
    <recommendedName>
        <fullName evidence="6">NADP-dependent oxidoreductase domain-containing protein</fullName>
    </recommendedName>
</protein>
<evidence type="ECO:0000313" key="7">
    <source>
        <dbReference type="EMBL" id="KNE62660.1"/>
    </source>
</evidence>
<dbReference type="FunFam" id="3.20.20.100:FF:000007">
    <property type="entry name" value="NAD(P)H-dependent D-xylose reductase xyl1"/>
    <property type="match status" value="1"/>
</dbReference>
<dbReference type="InterPro" id="IPR036812">
    <property type="entry name" value="NAD(P)_OxRdtase_dom_sf"/>
</dbReference>
<dbReference type="Proteomes" id="UP000054350">
    <property type="component" value="Unassembled WGS sequence"/>
</dbReference>
<evidence type="ECO:0000313" key="8">
    <source>
        <dbReference type="Proteomes" id="UP000054350"/>
    </source>
</evidence>
<dbReference type="PROSITE" id="PS00798">
    <property type="entry name" value="ALDOKETO_REDUCTASE_1"/>
    <property type="match status" value="1"/>
</dbReference>
<dbReference type="PROSITE" id="PS00062">
    <property type="entry name" value="ALDOKETO_REDUCTASE_2"/>
    <property type="match status" value="1"/>
</dbReference>
<evidence type="ECO:0000256" key="5">
    <source>
        <dbReference type="PIRSR" id="PIRSR000097-3"/>
    </source>
</evidence>
<dbReference type="InterPro" id="IPR020471">
    <property type="entry name" value="AKR"/>
</dbReference>
<dbReference type="EMBL" id="GG745340">
    <property type="protein sequence ID" value="KNE62660.1"/>
    <property type="molecule type" value="Genomic_DNA"/>
</dbReference>
<dbReference type="PRINTS" id="PR00069">
    <property type="entry name" value="ALDKETRDTASE"/>
</dbReference>
<reference evidence="7 8" key="1">
    <citation type="submission" date="2009-11" db="EMBL/GenBank/DDBJ databases">
        <title>Annotation of Allomyces macrogynus ATCC 38327.</title>
        <authorList>
            <consortium name="The Broad Institute Genome Sequencing Platform"/>
            <person name="Russ C."/>
            <person name="Cuomo C."/>
            <person name="Burger G."/>
            <person name="Gray M.W."/>
            <person name="Holland P.W.H."/>
            <person name="King N."/>
            <person name="Lang F.B.F."/>
            <person name="Roger A.J."/>
            <person name="Ruiz-Trillo I."/>
            <person name="Young S.K."/>
            <person name="Zeng Q."/>
            <person name="Gargeya S."/>
            <person name="Fitzgerald M."/>
            <person name="Haas B."/>
            <person name="Abouelleil A."/>
            <person name="Alvarado L."/>
            <person name="Arachchi H.M."/>
            <person name="Berlin A."/>
            <person name="Chapman S.B."/>
            <person name="Gearin G."/>
            <person name="Goldberg J."/>
            <person name="Griggs A."/>
            <person name="Gujja S."/>
            <person name="Hansen M."/>
            <person name="Heiman D."/>
            <person name="Howarth C."/>
            <person name="Larimer J."/>
            <person name="Lui A."/>
            <person name="MacDonald P.J.P."/>
            <person name="McCowen C."/>
            <person name="Montmayeur A."/>
            <person name="Murphy C."/>
            <person name="Neiman D."/>
            <person name="Pearson M."/>
            <person name="Priest M."/>
            <person name="Roberts A."/>
            <person name="Saif S."/>
            <person name="Shea T."/>
            <person name="Sisk P."/>
            <person name="Stolte C."/>
            <person name="Sykes S."/>
            <person name="Wortman J."/>
            <person name="Nusbaum C."/>
            <person name="Birren B."/>
        </authorList>
    </citation>
    <scope>NUCLEOTIDE SEQUENCE [LARGE SCALE GENOMIC DNA]</scope>
    <source>
        <strain evidence="7 8">ATCC 38327</strain>
    </source>
</reference>
<dbReference type="eggNOG" id="KOG1577">
    <property type="taxonomic scope" value="Eukaryota"/>
</dbReference>